<proteinExistence type="predicted"/>
<name>A0AAV9YZ74_9AGAR</name>
<feature type="compositionally biased region" description="Pro residues" evidence="1">
    <location>
        <begin position="157"/>
        <end position="166"/>
    </location>
</feature>
<comment type="caution">
    <text evidence="2">The sequence shown here is derived from an EMBL/GenBank/DDBJ whole genome shotgun (WGS) entry which is preliminary data.</text>
</comment>
<feature type="compositionally biased region" description="Low complexity" evidence="1">
    <location>
        <begin position="142"/>
        <end position="156"/>
    </location>
</feature>
<evidence type="ECO:0000256" key="1">
    <source>
        <dbReference type="SAM" id="MobiDB-lite"/>
    </source>
</evidence>
<dbReference type="EMBL" id="JAWWNJ010000278">
    <property type="protein sequence ID" value="KAK6966394.1"/>
    <property type="molecule type" value="Genomic_DNA"/>
</dbReference>
<dbReference type="AlphaFoldDB" id="A0AAV9YZ74"/>
<protein>
    <submittedName>
        <fullName evidence="2">Uncharacterized protein</fullName>
    </submittedName>
</protein>
<keyword evidence="3" id="KW-1185">Reference proteome</keyword>
<dbReference type="Proteomes" id="UP001362999">
    <property type="component" value="Unassembled WGS sequence"/>
</dbReference>
<feature type="region of interest" description="Disordered" evidence="1">
    <location>
        <begin position="136"/>
        <end position="179"/>
    </location>
</feature>
<gene>
    <name evidence="2" type="ORF">R3P38DRAFT_3246347</name>
</gene>
<evidence type="ECO:0000313" key="3">
    <source>
        <dbReference type="Proteomes" id="UP001362999"/>
    </source>
</evidence>
<evidence type="ECO:0000313" key="2">
    <source>
        <dbReference type="EMBL" id="KAK6966394.1"/>
    </source>
</evidence>
<organism evidence="2 3">
    <name type="scientific">Favolaschia claudopus</name>
    <dbReference type="NCBI Taxonomy" id="2862362"/>
    <lineage>
        <taxon>Eukaryota</taxon>
        <taxon>Fungi</taxon>
        <taxon>Dikarya</taxon>
        <taxon>Basidiomycota</taxon>
        <taxon>Agaricomycotina</taxon>
        <taxon>Agaricomycetes</taxon>
        <taxon>Agaricomycetidae</taxon>
        <taxon>Agaricales</taxon>
        <taxon>Marasmiineae</taxon>
        <taxon>Mycenaceae</taxon>
        <taxon>Favolaschia</taxon>
    </lineage>
</organism>
<reference evidence="2 3" key="1">
    <citation type="journal article" date="2024" name="J Genomics">
        <title>Draft genome sequencing and assembly of Favolaschia claudopus CIRM-BRFM 2984 isolated from oak limbs.</title>
        <authorList>
            <person name="Navarro D."/>
            <person name="Drula E."/>
            <person name="Chaduli D."/>
            <person name="Cazenave R."/>
            <person name="Ahrendt S."/>
            <person name="Wang J."/>
            <person name="Lipzen A."/>
            <person name="Daum C."/>
            <person name="Barry K."/>
            <person name="Grigoriev I.V."/>
            <person name="Favel A."/>
            <person name="Rosso M.N."/>
            <person name="Martin F."/>
        </authorList>
    </citation>
    <scope>NUCLEOTIDE SEQUENCE [LARGE SCALE GENOMIC DNA]</scope>
    <source>
        <strain evidence="2 3">CIRM-BRFM 2984</strain>
    </source>
</reference>
<accession>A0AAV9YZ74</accession>
<sequence>MPVTRSRSGACLVYTPTPDLSPLQPGIQRRHEEYYPEPLHSWDALMAVEDLIKLTIQHLSPRPRGLAVLARNYRGHNLTRPKLDTTRYPGRWTQTNLIFVSSVSRIVRTQIVLVVALLDHPRGRLAELLGAWEELSPRKRSAPSSTQATVASSSSAPPSPPSPQGLPSPSSSVAKQGDQSALPDLQPLNRFHFHNGGYGGFTFFSPDGHIVYNNNNDASSEYELGYPESDTDPLVESNFDDEEDNDCGYDLTTPV</sequence>